<dbReference type="OrthoDB" id="405996at2759"/>
<dbReference type="PANTHER" id="PTHR45738:SF6">
    <property type="entry name" value="PHOSPHOINOSITIDE PHOSPHATASE SAC5"/>
    <property type="match status" value="1"/>
</dbReference>
<protein>
    <recommendedName>
        <fullName evidence="7">SAC domain-containing protein</fullName>
    </recommendedName>
</protein>
<dbReference type="InterPro" id="IPR043573">
    <property type="entry name" value="Fig4-like"/>
</dbReference>
<evidence type="ECO:0000256" key="5">
    <source>
        <dbReference type="ARBA" id="ARBA00023337"/>
    </source>
</evidence>
<proteinExistence type="predicted"/>
<dbReference type="PROSITE" id="PS50275">
    <property type="entry name" value="SAC"/>
    <property type="match status" value="1"/>
</dbReference>
<dbReference type="Pfam" id="PF02383">
    <property type="entry name" value="Syja_N"/>
    <property type="match status" value="1"/>
</dbReference>
<evidence type="ECO:0000313" key="8">
    <source>
        <dbReference type="EMBL" id="VVA91635.1"/>
    </source>
</evidence>
<comment type="caution">
    <text evidence="8">The sequence shown here is derived from an EMBL/GenBank/DDBJ whole genome shotgun (WGS) entry which is preliminary data.</text>
</comment>
<evidence type="ECO:0000259" key="7">
    <source>
        <dbReference type="PROSITE" id="PS50275"/>
    </source>
</evidence>
<evidence type="ECO:0000256" key="6">
    <source>
        <dbReference type="ARBA" id="ARBA00023464"/>
    </source>
</evidence>
<dbReference type="GO" id="GO:0043813">
    <property type="term" value="F:phosphatidylinositol-3,5-bisphosphate 5-phosphatase activity"/>
    <property type="evidence" value="ECO:0007669"/>
    <property type="project" value="InterPro"/>
</dbReference>
<sequence length="788" mass="89909">MGSEPRVDPRPELINLPVLQKFKLYATPSNFYLIGRDESKSFRRILKIDRTERNELNLFEDPTRYTNEEMRELKRWIHRGNKEYGGLQGITTCYGIIGFVKFLEPYYMLVITKIKKVGEICGHTIYGIAETRMIVIPNPNVKTRVADSFAEQRYKKLLSMVDLSKNFYFSYTYHLMYCLQKNIGNKKRGEIHDNTMFVWNAHLTRGIRRILNNTIWTVALIYGFFQQTKCSVSGEEFVFTVIARRSRHYAGTRYLRRGVNDIGRVANDVETEQIVSKEVPEGQKIPITSVVQVRGSIPLYWSQEASLFNPQPEIKLNKKDATYVATRHHFENLRQRYGKRIIILNLLKTGEKTRRESILRAEFAKAIRYINRGIRKENRLKAIHFDLSKHSKSGVDSAFNHLCIFARKALELTDLFYCKAPSGVGAEGVINDSYFNNPVTSQDEEATSPEKEALKADIFLLQNGVLRTNCIDCLDRTNFAQYAHGLVALAHQLHTLGITGPPIIDLNNPLAIKLMEAYQNMGDTLALQYGGSEAHIKMFSALRGHWNMMKHRDIFTAVRRHYNNAYQDNDKQNAINVFLGHFRPQLGKPALWELDSDQHNIARASSNLDIENMRPLIRRSFSDNILMDGDLNLEEQALETQPSREGLNGGISETNSDFAFYETEPASLDFLSVTCCEDHLKGAGPSEMFPGSCSNSDSHKSPNDIPGFAHSYKTKFTPVEEIFELSSTRSWSSDNMFTDLDESVTSLSNTSSSFEFRPRIGGSDQGEYVLAPGFSNDFTRWVLSGRAL</sequence>
<reference evidence="8" key="1">
    <citation type="submission" date="2019-07" db="EMBL/GenBank/DDBJ databases">
        <authorList>
            <person name="Dittberner H."/>
        </authorList>
    </citation>
    <scope>NUCLEOTIDE SEQUENCE [LARGE SCALE GENOMIC DNA]</scope>
</reference>
<dbReference type="EMBL" id="CABITT030000001">
    <property type="protein sequence ID" value="VVA91635.1"/>
    <property type="molecule type" value="Genomic_DNA"/>
</dbReference>
<name>A0A565AQF3_9BRAS</name>
<evidence type="ECO:0000256" key="1">
    <source>
        <dbReference type="ARBA" id="ARBA00004148"/>
    </source>
</evidence>
<comment type="subcellular location">
    <subcellularLocation>
        <location evidence="1">Vacuole membrane</location>
        <topology evidence="1">Peripheral membrane protein</topology>
    </subcellularLocation>
</comment>
<keyword evidence="9" id="KW-1185">Reference proteome</keyword>
<evidence type="ECO:0000256" key="3">
    <source>
        <dbReference type="ARBA" id="ARBA00022801"/>
    </source>
</evidence>
<feature type="domain" description="SAC" evidence="7">
    <location>
        <begin position="158"/>
        <end position="531"/>
    </location>
</feature>
<evidence type="ECO:0000313" key="9">
    <source>
        <dbReference type="Proteomes" id="UP000489600"/>
    </source>
</evidence>
<accession>A0A565AQF3</accession>
<evidence type="ECO:0000256" key="2">
    <source>
        <dbReference type="ARBA" id="ARBA00022554"/>
    </source>
</evidence>
<evidence type="ECO:0000256" key="4">
    <source>
        <dbReference type="ARBA" id="ARBA00023136"/>
    </source>
</evidence>
<dbReference type="GO" id="GO:0046856">
    <property type="term" value="P:phosphatidylinositol dephosphorylation"/>
    <property type="evidence" value="ECO:0007669"/>
    <property type="project" value="InterPro"/>
</dbReference>
<dbReference type="InterPro" id="IPR002013">
    <property type="entry name" value="SAC_dom"/>
</dbReference>
<keyword evidence="4" id="KW-0472">Membrane</keyword>
<dbReference type="Proteomes" id="UP000489600">
    <property type="component" value="Unassembled WGS sequence"/>
</dbReference>
<dbReference type="AlphaFoldDB" id="A0A565AQF3"/>
<comment type="catalytic activity">
    <reaction evidence="5">
        <text>a 1,2-diacyl-sn-glycero-3-phospho-(1D-myo-inositol-3,5-bisphosphate) + H2O = a 1,2-diacyl-sn-glycero-3-phospho-(1D-myo-inositol-3-phosphate) + phosphate</text>
        <dbReference type="Rhea" id="RHEA:32955"/>
        <dbReference type="ChEBI" id="CHEBI:15377"/>
        <dbReference type="ChEBI" id="CHEBI:43474"/>
        <dbReference type="ChEBI" id="CHEBI:57923"/>
        <dbReference type="ChEBI" id="CHEBI:58088"/>
    </reaction>
</comment>
<keyword evidence="3" id="KW-0378">Hydrolase</keyword>
<comment type="subunit">
    <text evidence="6">Component of the PI(3,5)P2 regulatory complex at least composed of ATG18, SAC/FIG4, FAB1 and VAC14.</text>
</comment>
<dbReference type="PANTHER" id="PTHR45738">
    <property type="entry name" value="POLYPHOSPHOINOSITIDE PHOSPHATASE"/>
    <property type="match status" value="1"/>
</dbReference>
<organism evidence="8 9">
    <name type="scientific">Arabis nemorensis</name>
    <dbReference type="NCBI Taxonomy" id="586526"/>
    <lineage>
        <taxon>Eukaryota</taxon>
        <taxon>Viridiplantae</taxon>
        <taxon>Streptophyta</taxon>
        <taxon>Embryophyta</taxon>
        <taxon>Tracheophyta</taxon>
        <taxon>Spermatophyta</taxon>
        <taxon>Magnoliopsida</taxon>
        <taxon>eudicotyledons</taxon>
        <taxon>Gunneridae</taxon>
        <taxon>Pentapetalae</taxon>
        <taxon>rosids</taxon>
        <taxon>malvids</taxon>
        <taxon>Brassicales</taxon>
        <taxon>Brassicaceae</taxon>
        <taxon>Arabideae</taxon>
        <taxon>Arabis</taxon>
    </lineage>
</organism>
<keyword evidence="2" id="KW-0926">Vacuole</keyword>
<dbReference type="GO" id="GO:0005774">
    <property type="term" value="C:vacuolar membrane"/>
    <property type="evidence" value="ECO:0007669"/>
    <property type="project" value="UniProtKB-SubCell"/>
</dbReference>
<gene>
    <name evidence="8" type="ORF">ANE_LOCUS2080</name>
</gene>